<proteinExistence type="predicted"/>
<keyword evidence="2" id="KW-1185">Reference proteome</keyword>
<gene>
    <name evidence="1" type="ORF">AAC691_21860</name>
</gene>
<evidence type="ECO:0000313" key="1">
    <source>
        <dbReference type="EMBL" id="XAE42841.1"/>
    </source>
</evidence>
<sequence>MTEEEICFVADGDDEGFCAEIRVMRPVPRVFRWHGHEYEIWFDDVPRGPLHAGLERRAAQGATEDALARWLEAALGDERFTVLVTLDRDEHGVAIMADIARIDEVIPEPA</sequence>
<protein>
    <submittedName>
        <fullName evidence="1">Uncharacterized protein</fullName>
    </submittedName>
</protein>
<accession>A0ABZ3D5P1</accession>
<organism evidence="1 2">
    <name type="scientific">Nguyenibacter vanlangensis</name>
    <dbReference type="NCBI Taxonomy" id="1216886"/>
    <lineage>
        <taxon>Bacteria</taxon>
        <taxon>Pseudomonadati</taxon>
        <taxon>Pseudomonadota</taxon>
        <taxon>Alphaproteobacteria</taxon>
        <taxon>Acetobacterales</taxon>
        <taxon>Acetobacteraceae</taxon>
        <taxon>Nguyenibacter</taxon>
    </lineage>
</organism>
<dbReference type="EMBL" id="CP152276">
    <property type="protein sequence ID" value="XAE42841.1"/>
    <property type="molecule type" value="Genomic_DNA"/>
</dbReference>
<name>A0ABZ3D5P1_9PROT</name>
<dbReference type="Proteomes" id="UP001449795">
    <property type="component" value="Chromosome"/>
</dbReference>
<reference evidence="1 2" key="1">
    <citation type="submission" date="2024-04" db="EMBL/GenBank/DDBJ databases">
        <title>Complete genome sequence of Nguyenibacter vanlangesis HBCM-1154, a strain capable of nitrogen fixation, IAA production, and phosphorus solubilization isolated from sugarcane soil.</title>
        <authorList>
            <person name="MY HANH P."/>
        </authorList>
    </citation>
    <scope>NUCLEOTIDE SEQUENCE [LARGE SCALE GENOMIC DNA]</scope>
    <source>
        <strain evidence="1 2">HBCM 1154</strain>
    </source>
</reference>
<evidence type="ECO:0000313" key="2">
    <source>
        <dbReference type="Proteomes" id="UP001449795"/>
    </source>
</evidence>
<dbReference type="RefSeq" id="WP_342628464.1">
    <property type="nucleotide sequence ID" value="NZ_CP152276.1"/>
</dbReference>